<dbReference type="Proteomes" id="UP000823775">
    <property type="component" value="Unassembled WGS sequence"/>
</dbReference>
<accession>A0ABS8UNE6</accession>
<evidence type="ECO:0000313" key="2">
    <source>
        <dbReference type="Proteomes" id="UP000823775"/>
    </source>
</evidence>
<feature type="non-terminal residue" evidence="1">
    <location>
        <position position="1"/>
    </location>
</feature>
<name>A0ABS8UNE6_DATST</name>
<sequence>QTAWHGPVTAAHQIIGTGMSWHCVIGHDIALIAGASRDARVPKIEIINENIWENQVMDITKIRDDMNPKKKKKRKREPMISHASETTVGIDSQAVANMTMQNNTRLTSLIEHIPNMIKRAIDKALAPVHIKIQDLEHRVSELEGIGTREALAVLKADMSKPDLSIFDALLLEDEVFEDERAETDEEELEEEHEIPIRKRVRINQVKIIEESSQEAEIQPNASKVWTVVGYTQNTDGQHLNTENQPLPIDNTQTHTPDKVQGFFKGLFKDYKVKFKWEILRS</sequence>
<evidence type="ECO:0000313" key="1">
    <source>
        <dbReference type="EMBL" id="MCD9560339.1"/>
    </source>
</evidence>
<feature type="non-terminal residue" evidence="1">
    <location>
        <position position="281"/>
    </location>
</feature>
<proteinExistence type="predicted"/>
<protein>
    <submittedName>
        <fullName evidence="1">Uncharacterized protein</fullName>
    </submittedName>
</protein>
<comment type="caution">
    <text evidence="1">The sequence shown here is derived from an EMBL/GenBank/DDBJ whole genome shotgun (WGS) entry which is preliminary data.</text>
</comment>
<organism evidence="1 2">
    <name type="scientific">Datura stramonium</name>
    <name type="common">Jimsonweed</name>
    <name type="synonym">Common thornapple</name>
    <dbReference type="NCBI Taxonomy" id="4076"/>
    <lineage>
        <taxon>Eukaryota</taxon>
        <taxon>Viridiplantae</taxon>
        <taxon>Streptophyta</taxon>
        <taxon>Embryophyta</taxon>
        <taxon>Tracheophyta</taxon>
        <taxon>Spermatophyta</taxon>
        <taxon>Magnoliopsida</taxon>
        <taxon>eudicotyledons</taxon>
        <taxon>Gunneridae</taxon>
        <taxon>Pentapetalae</taxon>
        <taxon>asterids</taxon>
        <taxon>lamiids</taxon>
        <taxon>Solanales</taxon>
        <taxon>Solanaceae</taxon>
        <taxon>Solanoideae</taxon>
        <taxon>Datureae</taxon>
        <taxon>Datura</taxon>
    </lineage>
</organism>
<keyword evidence="2" id="KW-1185">Reference proteome</keyword>
<gene>
    <name evidence="1" type="ORF">HAX54_018958</name>
</gene>
<reference evidence="1 2" key="1">
    <citation type="journal article" date="2021" name="BMC Genomics">
        <title>Datura genome reveals duplications of psychoactive alkaloid biosynthetic genes and high mutation rate following tissue culture.</title>
        <authorList>
            <person name="Rajewski A."/>
            <person name="Carter-House D."/>
            <person name="Stajich J."/>
            <person name="Litt A."/>
        </authorList>
    </citation>
    <scope>NUCLEOTIDE SEQUENCE [LARGE SCALE GENOMIC DNA]</scope>
    <source>
        <strain evidence="1">AR-01</strain>
    </source>
</reference>
<dbReference type="EMBL" id="JACEIK010002303">
    <property type="protein sequence ID" value="MCD9560339.1"/>
    <property type="molecule type" value="Genomic_DNA"/>
</dbReference>